<evidence type="ECO:0000256" key="8">
    <source>
        <dbReference type="SAM" id="MobiDB-lite"/>
    </source>
</evidence>
<feature type="domain" description="G-protein coupled receptors family 1 profile" evidence="10">
    <location>
        <begin position="84"/>
        <end position="334"/>
    </location>
</feature>
<evidence type="ECO:0000259" key="10">
    <source>
        <dbReference type="PROSITE" id="PS50262"/>
    </source>
</evidence>
<dbReference type="CDD" id="cd00637">
    <property type="entry name" value="7tm_classA_rhodopsin-like"/>
    <property type="match status" value="1"/>
</dbReference>
<name>A0ABP1RWE9_9HEXA</name>
<dbReference type="EMBL" id="CAXLJM020000118">
    <property type="protein sequence ID" value="CAL8137596.1"/>
    <property type="molecule type" value="Genomic_DNA"/>
</dbReference>
<feature type="transmembrane region" description="Helical" evidence="9">
    <location>
        <begin position="105"/>
        <end position="125"/>
    </location>
</feature>
<dbReference type="PROSITE" id="PS50262">
    <property type="entry name" value="G_PROTEIN_RECEP_F1_2"/>
    <property type="match status" value="1"/>
</dbReference>
<feature type="transmembrane region" description="Helical" evidence="9">
    <location>
        <begin position="67"/>
        <end position="93"/>
    </location>
</feature>
<evidence type="ECO:0000256" key="2">
    <source>
        <dbReference type="ARBA" id="ARBA00022692"/>
    </source>
</evidence>
<evidence type="ECO:0000256" key="1">
    <source>
        <dbReference type="ARBA" id="ARBA00004141"/>
    </source>
</evidence>
<keyword evidence="4" id="KW-0297">G-protein coupled receptor</keyword>
<reference evidence="11 12" key="1">
    <citation type="submission" date="2024-08" db="EMBL/GenBank/DDBJ databases">
        <authorList>
            <person name="Cucini C."/>
            <person name="Frati F."/>
        </authorList>
    </citation>
    <scope>NUCLEOTIDE SEQUENCE [LARGE SCALE GENOMIC DNA]</scope>
</reference>
<comment type="subcellular location">
    <subcellularLocation>
        <location evidence="1">Membrane</location>
        <topology evidence="1">Multi-pass membrane protein</topology>
    </subcellularLocation>
</comment>
<evidence type="ECO:0000313" key="11">
    <source>
        <dbReference type="EMBL" id="CAL8137596.1"/>
    </source>
</evidence>
<accession>A0ABP1RWE9</accession>
<keyword evidence="6" id="KW-0675">Receptor</keyword>
<evidence type="ECO:0000256" key="4">
    <source>
        <dbReference type="ARBA" id="ARBA00023040"/>
    </source>
</evidence>
<dbReference type="Gene3D" id="1.20.1070.10">
    <property type="entry name" value="Rhodopsin 7-helix transmembrane proteins"/>
    <property type="match status" value="1"/>
</dbReference>
<organism evidence="11 12">
    <name type="scientific">Orchesella dallaii</name>
    <dbReference type="NCBI Taxonomy" id="48710"/>
    <lineage>
        <taxon>Eukaryota</taxon>
        <taxon>Metazoa</taxon>
        <taxon>Ecdysozoa</taxon>
        <taxon>Arthropoda</taxon>
        <taxon>Hexapoda</taxon>
        <taxon>Collembola</taxon>
        <taxon>Entomobryomorpha</taxon>
        <taxon>Entomobryoidea</taxon>
        <taxon>Orchesellidae</taxon>
        <taxon>Orchesellinae</taxon>
        <taxon>Orchesella</taxon>
    </lineage>
</organism>
<keyword evidence="12" id="KW-1185">Reference proteome</keyword>
<proteinExistence type="predicted"/>
<evidence type="ECO:0000256" key="6">
    <source>
        <dbReference type="ARBA" id="ARBA00023170"/>
    </source>
</evidence>
<evidence type="ECO:0000256" key="7">
    <source>
        <dbReference type="ARBA" id="ARBA00023224"/>
    </source>
</evidence>
<sequence length="465" mass="52940">MESSLSFDQIPFESNQTNCKIFPSNSNTSSSGETELIPGSIFQCDQQNVFDLDPSSLSSQTPKGKMAVYQGLMFVAVTLSSMLINLRVICIVVTVPRKRLRHASILAAHFSLVIIFSAFVGILYLAEKANVLKIPGPQACIFVSYLSNTFHSVFSLNIIGINYERIRTFKITLAKLLVYRTICYVWIAALLGNIPAIFMVEYVVDPQTNLGKCKQVHLFGSFYATLVYEIIRFMVYYGFVVGYMIYALYRIRSKIKYLYILKPIPNEKMRRKVHKVRFVYFHSVIFIVVWLPIGLLSLFYKVSSRQNMFSSTPMIYFSLVVINWIFVTFNPLIHLHMSEDMSHMKWWWFTYQRQRVKKESGKRSSKKCHLNNHGNESQINSTEHNDEGPESTELQTTNGCHLSEISRFSTIGKSSSENSSVEGTSRSSTPSLSPSPSPVKSGEDNCMNVGGHTILFIEKTCETFI</sequence>
<feature type="transmembrane region" description="Helical" evidence="9">
    <location>
        <begin position="145"/>
        <end position="164"/>
    </location>
</feature>
<dbReference type="PANTHER" id="PTHR24243">
    <property type="entry name" value="G-PROTEIN COUPLED RECEPTOR"/>
    <property type="match status" value="1"/>
</dbReference>
<gene>
    <name evidence="11" type="ORF">ODALV1_LOCUS26991</name>
</gene>
<keyword evidence="7" id="KW-0807">Transducer</keyword>
<keyword evidence="5 9" id="KW-0472">Membrane</keyword>
<feature type="transmembrane region" description="Helical" evidence="9">
    <location>
        <begin position="278"/>
        <end position="302"/>
    </location>
</feature>
<evidence type="ECO:0000256" key="5">
    <source>
        <dbReference type="ARBA" id="ARBA00023136"/>
    </source>
</evidence>
<protein>
    <recommendedName>
        <fullName evidence="10">G-protein coupled receptors family 1 profile domain-containing protein</fullName>
    </recommendedName>
</protein>
<dbReference type="InterPro" id="IPR017452">
    <property type="entry name" value="GPCR_Rhodpsn_7TM"/>
</dbReference>
<feature type="region of interest" description="Disordered" evidence="8">
    <location>
        <begin position="360"/>
        <end position="395"/>
    </location>
</feature>
<feature type="compositionally biased region" description="Low complexity" evidence="8">
    <location>
        <begin position="414"/>
        <end position="440"/>
    </location>
</feature>
<feature type="region of interest" description="Disordered" evidence="8">
    <location>
        <begin position="411"/>
        <end position="446"/>
    </location>
</feature>
<dbReference type="SUPFAM" id="SSF81321">
    <property type="entry name" value="Family A G protein-coupled receptor-like"/>
    <property type="match status" value="1"/>
</dbReference>
<dbReference type="Proteomes" id="UP001642540">
    <property type="component" value="Unassembled WGS sequence"/>
</dbReference>
<feature type="transmembrane region" description="Helical" evidence="9">
    <location>
        <begin position="314"/>
        <end position="335"/>
    </location>
</feature>
<feature type="transmembrane region" description="Helical" evidence="9">
    <location>
        <begin position="176"/>
        <end position="200"/>
    </location>
</feature>
<evidence type="ECO:0000313" key="12">
    <source>
        <dbReference type="Proteomes" id="UP001642540"/>
    </source>
</evidence>
<keyword evidence="2 9" id="KW-0812">Transmembrane</keyword>
<keyword evidence="3 9" id="KW-1133">Transmembrane helix</keyword>
<comment type="caution">
    <text evidence="11">The sequence shown here is derived from an EMBL/GenBank/DDBJ whole genome shotgun (WGS) entry which is preliminary data.</text>
</comment>
<feature type="compositionally biased region" description="Polar residues" evidence="8">
    <location>
        <begin position="372"/>
        <end position="382"/>
    </location>
</feature>
<feature type="transmembrane region" description="Helical" evidence="9">
    <location>
        <begin position="230"/>
        <end position="249"/>
    </location>
</feature>
<evidence type="ECO:0000256" key="9">
    <source>
        <dbReference type="SAM" id="Phobius"/>
    </source>
</evidence>
<dbReference type="PANTHER" id="PTHR24243:SF208">
    <property type="entry name" value="PYROKININ-1 RECEPTOR"/>
    <property type="match status" value="1"/>
</dbReference>
<evidence type="ECO:0000256" key="3">
    <source>
        <dbReference type="ARBA" id="ARBA00022989"/>
    </source>
</evidence>